<reference evidence="2 3" key="1">
    <citation type="submission" date="2014-04" db="EMBL/GenBank/DDBJ databases">
        <authorList>
            <consortium name="DOE Joint Genome Institute"/>
            <person name="Kuo A."/>
            <person name="Kohler A."/>
            <person name="Costa M.D."/>
            <person name="Nagy L.G."/>
            <person name="Floudas D."/>
            <person name="Copeland A."/>
            <person name="Barry K.W."/>
            <person name="Cichocki N."/>
            <person name="Veneault-Fourrey C."/>
            <person name="LaButti K."/>
            <person name="Lindquist E.A."/>
            <person name="Lipzen A."/>
            <person name="Lundell T."/>
            <person name="Morin E."/>
            <person name="Murat C."/>
            <person name="Sun H."/>
            <person name="Tunlid A."/>
            <person name="Henrissat B."/>
            <person name="Grigoriev I.V."/>
            <person name="Hibbett D.S."/>
            <person name="Martin F."/>
            <person name="Nordberg H.P."/>
            <person name="Cantor M.N."/>
            <person name="Hua S.X."/>
        </authorList>
    </citation>
    <scope>NUCLEOTIDE SEQUENCE [LARGE SCALE GENOMIC DNA]</scope>
    <source>
        <strain evidence="2 3">441</strain>
    </source>
</reference>
<evidence type="ECO:0000313" key="3">
    <source>
        <dbReference type="Proteomes" id="UP000054018"/>
    </source>
</evidence>
<dbReference type="Proteomes" id="UP000054018">
    <property type="component" value="Unassembled WGS sequence"/>
</dbReference>
<name>A0A0C9YJT7_9AGAM</name>
<evidence type="ECO:0000313" key="2">
    <source>
        <dbReference type="EMBL" id="KIK10632.1"/>
    </source>
</evidence>
<gene>
    <name evidence="2" type="ORF">PISMIDRAFT_596073</name>
</gene>
<reference evidence="3" key="2">
    <citation type="submission" date="2015-01" db="EMBL/GenBank/DDBJ databases">
        <title>Evolutionary Origins and Diversification of the Mycorrhizal Mutualists.</title>
        <authorList>
            <consortium name="DOE Joint Genome Institute"/>
            <consortium name="Mycorrhizal Genomics Consortium"/>
            <person name="Kohler A."/>
            <person name="Kuo A."/>
            <person name="Nagy L.G."/>
            <person name="Floudas D."/>
            <person name="Copeland A."/>
            <person name="Barry K.W."/>
            <person name="Cichocki N."/>
            <person name="Veneault-Fourrey C."/>
            <person name="LaButti K."/>
            <person name="Lindquist E.A."/>
            <person name="Lipzen A."/>
            <person name="Lundell T."/>
            <person name="Morin E."/>
            <person name="Murat C."/>
            <person name="Riley R."/>
            <person name="Ohm R."/>
            <person name="Sun H."/>
            <person name="Tunlid A."/>
            <person name="Henrissat B."/>
            <person name="Grigoriev I.V."/>
            <person name="Hibbett D.S."/>
            <person name="Martin F."/>
        </authorList>
    </citation>
    <scope>NUCLEOTIDE SEQUENCE [LARGE SCALE GENOMIC DNA]</scope>
    <source>
        <strain evidence="3">441</strain>
    </source>
</reference>
<proteinExistence type="predicted"/>
<dbReference type="HOGENOM" id="CLU_1670089_0_0_1"/>
<dbReference type="AlphaFoldDB" id="A0A0C9YJT7"/>
<keyword evidence="3" id="KW-1185">Reference proteome</keyword>
<feature type="region of interest" description="Disordered" evidence="1">
    <location>
        <begin position="123"/>
        <end position="158"/>
    </location>
</feature>
<evidence type="ECO:0000256" key="1">
    <source>
        <dbReference type="SAM" id="MobiDB-lite"/>
    </source>
</evidence>
<organism evidence="2 3">
    <name type="scientific">Pisolithus microcarpus 441</name>
    <dbReference type="NCBI Taxonomy" id="765257"/>
    <lineage>
        <taxon>Eukaryota</taxon>
        <taxon>Fungi</taxon>
        <taxon>Dikarya</taxon>
        <taxon>Basidiomycota</taxon>
        <taxon>Agaricomycotina</taxon>
        <taxon>Agaricomycetes</taxon>
        <taxon>Agaricomycetidae</taxon>
        <taxon>Boletales</taxon>
        <taxon>Sclerodermatineae</taxon>
        <taxon>Pisolithaceae</taxon>
        <taxon>Pisolithus</taxon>
    </lineage>
</organism>
<dbReference type="EMBL" id="KN834514">
    <property type="protein sequence ID" value="KIK10632.1"/>
    <property type="molecule type" value="Genomic_DNA"/>
</dbReference>
<sequence>MEIYPRHTQESVESINTLMQMTYRSAAVLVSSADEQSFSRADQACIQYSDAHGEVGGSNGHHRTLPRMGMQSQKFRAATRISKLYGSTRRIHLGCGLYQSSAGSPVGVPPRQGSGVVVDIGAGSSTDCEGRGGTPLSSGLGSRARSWGRGKPTGQVVR</sequence>
<accession>A0A0C9YJT7</accession>
<protein>
    <submittedName>
        <fullName evidence="2">Uncharacterized protein</fullName>
    </submittedName>
</protein>